<gene>
    <name evidence="1" type="ORF">QNI16_21820</name>
</gene>
<evidence type="ECO:0000313" key="2">
    <source>
        <dbReference type="Proteomes" id="UP001241110"/>
    </source>
</evidence>
<dbReference type="Gene3D" id="3.90.550.10">
    <property type="entry name" value="Spore Coat Polysaccharide Biosynthesis Protein SpsA, Chain A"/>
    <property type="match status" value="1"/>
</dbReference>
<accession>A0AAE3U882</accession>
<dbReference type="InterPro" id="IPR029044">
    <property type="entry name" value="Nucleotide-diphossugar_trans"/>
</dbReference>
<sequence length="315" mass="36965">MKTPVLLIIFNRPESSNQVFQAIRKAKPKELFIAADGPRSDRINEAELCQQTRAIVNQVDWDCEVKTLFRDENLGCGLGPSSAISWFFEHVEKGIILEDDCLPDPSFFTFCEYLLEYYADNLNIGQITGCNFQHGQQRGSASYYYSKYFLIWGWATWRNRWKEYSFTIENADSIIQHKIIDQKSATQIEKDFWYRKLETLRDGQRKDAWDYQWMFANWYLDRLSIVPNTNLISNIGFTETATHTTKVDAQISYLPTDSLQLITHPSVIEEDKKADYYTFHKSKFFPIPTWKDKLRWTLKKILPSKAKNALKQVTK</sequence>
<organism evidence="1 2">
    <name type="scientific">Xanthocytophaga flava</name>
    <dbReference type="NCBI Taxonomy" id="3048013"/>
    <lineage>
        <taxon>Bacteria</taxon>
        <taxon>Pseudomonadati</taxon>
        <taxon>Bacteroidota</taxon>
        <taxon>Cytophagia</taxon>
        <taxon>Cytophagales</taxon>
        <taxon>Rhodocytophagaceae</taxon>
        <taxon>Xanthocytophaga</taxon>
    </lineage>
</organism>
<proteinExistence type="predicted"/>
<comment type="caution">
    <text evidence="1">The sequence shown here is derived from an EMBL/GenBank/DDBJ whole genome shotgun (WGS) entry which is preliminary data.</text>
</comment>
<dbReference type="RefSeq" id="WP_313982755.1">
    <property type="nucleotide sequence ID" value="NZ_JASJOS010000010.1"/>
</dbReference>
<reference evidence="1" key="1">
    <citation type="submission" date="2023-05" db="EMBL/GenBank/DDBJ databases">
        <authorList>
            <person name="Zhang X."/>
        </authorList>
    </citation>
    <scope>NUCLEOTIDE SEQUENCE</scope>
    <source>
        <strain evidence="1">YF14B1</strain>
    </source>
</reference>
<dbReference type="SUPFAM" id="SSF53448">
    <property type="entry name" value="Nucleotide-diphospho-sugar transferases"/>
    <property type="match status" value="1"/>
</dbReference>
<evidence type="ECO:0000313" key="1">
    <source>
        <dbReference type="EMBL" id="MDJ1483151.1"/>
    </source>
</evidence>
<dbReference type="AlphaFoldDB" id="A0AAE3U882"/>
<dbReference type="GO" id="GO:0016740">
    <property type="term" value="F:transferase activity"/>
    <property type="evidence" value="ECO:0007669"/>
    <property type="project" value="UniProtKB-KW"/>
</dbReference>
<keyword evidence="1" id="KW-0808">Transferase</keyword>
<dbReference type="EMBL" id="JASJOS010000010">
    <property type="protein sequence ID" value="MDJ1483151.1"/>
    <property type="molecule type" value="Genomic_DNA"/>
</dbReference>
<name>A0AAE3U882_9BACT</name>
<protein>
    <submittedName>
        <fullName evidence="1">Nucleotide-diphospho-sugar transferase</fullName>
    </submittedName>
</protein>
<dbReference type="Proteomes" id="UP001241110">
    <property type="component" value="Unassembled WGS sequence"/>
</dbReference>